<proteinExistence type="predicted"/>
<dbReference type="RefSeq" id="WP_307230377.1">
    <property type="nucleotide sequence ID" value="NZ_JAUSTT010000016.1"/>
</dbReference>
<comment type="caution">
    <text evidence="1">The sequence shown here is derived from an EMBL/GenBank/DDBJ whole genome shotgun (WGS) entry which is preliminary data.</text>
</comment>
<keyword evidence="2" id="KW-1185">Reference proteome</keyword>
<protein>
    <recommendedName>
        <fullName evidence="3">DUF4367 domain-containing protein</fullName>
    </recommendedName>
</protein>
<dbReference type="Proteomes" id="UP001223586">
    <property type="component" value="Unassembled WGS sequence"/>
</dbReference>
<reference evidence="1 2" key="1">
    <citation type="submission" date="2023-07" db="EMBL/GenBank/DDBJ databases">
        <title>Genomic Encyclopedia of Type Strains, Phase IV (KMG-IV): sequencing the most valuable type-strain genomes for metagenomic binning, comparative biology and taxonomic classification.</title>
        <authorList>
            <person name="Goeker M."/>
        </authorList>
    </citation>
    <scope>NUCLEOTIDE SEQUENCE [LARGE SCALE GENOMIC DNA]</scope>
    <source>
        <strain evidence="1 2">DSM 23837</strain>
    </source>
</reference>
<evidence type="ECO:0000313" key="2">
    <source>
        <dbReference type="Proteomes" id="UP001223586"/>
    </source>
</evidence>
<name>A0ABT9WUJ7_9BACI</name>
<dbReference type="EMBL" id="JAUSTT010000016">
    <property type="protein sequence ID" value="MDQ0176877.1"/>
    <property type="molecule type" value="Genomic_DNA"/>
</dbReference>
<accession>A0ABT9WUJ7</accession>
<evidence type="ECO:0008006" key="3">
    <source>
        <dbReference type="Google" id="ProtNLM"/>
    </source>
</evidence>
<sequence>MLRKNIYFLLGVLLLVVINGCSSPSIEKETEIIHETLEKTLTSPPKQPNKKIAGLSFYLPASMAIKQEQPYNLLIAEGEQTYILFSNPNEKADSETLYKMSEKNEYLVMKETYREAGKFGYVVIYEAADDLYEVTIGIGGVKMTTETNTRYVAEKAKKMMEIVASIQ</sequence>
<evidence type="ECO:0000313" key="1">
    <source>
        <dbReference type="EMBL" id="MDQ0176877.1"/>
    </source>
</evidence>
<gene>
    <name evidence="1" type="ORF">J2S08_002735</name>
</gene>
<organism evidence="1 2">
    <name type="scientific">Bacillus chungangensis</name>
    <dbReference type="NCBI Taxonomy" id="587633"/>
    <lineage>
        <taxon>Bacteria</taxon>
        <taxon>Bacillati</taxon>
        <taxon>Bacillota</taxon>
        <taxon>Bacilli</taxon>
        <taxon>Bacillales</taxon>
        <taxon>Bacillaceae</taxon>
        <taxon>Bacillus</taxon>
    </lineage>
</organism>